<keyword evidence="1" id="KW-1133">Transmembrane helix</keyword>
<organism evidence="2 3">
    <name type="scientific">Exobacillus caeni</name>
    <dbReference type="NCBI Taxonomy" id="2574798"/>
    <lineage>
        <taxon>Bacteria</taxon>
        <taxon>Bacillati</taxon>
        <taxon>Bacillota</taxon>
        <taxon>Bacilli</taxon>
        <taxon>Bacillales</taxon>
        <taxon>Guptibacillaceae</taxon>
        <taxon>Exobacillus</taxon>
    </lineage>
</organism>
<dbReference type="RefSeq" id="WP_138126435.1">
    <property type="nucleotide sequence ID" value="NZ_SWLG01000007.1"/>
</dbReference>
<evidence type="ECO:0000313" key="3">
    <source>
        <dbReference type="Proteomes" id="UP000308230"/>
    </source>
</evidence>
<protein>
    <submittedName>
        <fullName evidence="2">Uncharacterized protein</fullName>
    </submittedName>
</protein>
<dbReference type="EMBL" id="SWLG01000007">
    <property type="protein sequence ID" value="TLS37091.1"/>
    <property type="molecule type" value="Genomic_DNA"/>
</dbReference>
<feature type="transmembrane region" description="Helical" evidence="1">
    <location>
        <begin position="58"/>
        <end position="74"/>
    </location>
</feature>
<keyword evidence="3" id="KW-1185">Reference proteome</keyword>
<accession>A0A5R9F206</accession>
<dbReference type="Proteomes" id="UP000308230">
    <property type="component" value="Unassembled WGS sequence"/>
</dbReference>
<evidence type="ECO:0000313" key="2">
    <source>
        <dbReference type="EMBL" id="TLS37091.1"/>
    </source>
</evidence>
<feature type="transmembrane region" description="Helical" evidence="1">
    <location>
        <begin position="6"/>
        <end position="22"/>
    </location>
</feature>
<keyword evidence="1" id="KW-0812">Transmembrane</keyword>
<keyword evidence="1" id="KW-0472">Membrane</keyword>
<feature type="transmembrane region" description="Helical" evidence="1">
    <location>
        <begin position="34"/>
        <end position="52"/>
    </location>
</feature>
<proteinExistence type="predicted"/>
<evidence type="ECO:0000256" key="1">
    <source>
        <dbReference type="SAM" id="Phobius"/>
    </source>
</evidence>
<comment type="caution">
    <text evidence="2">The sequence shown here is derived from an EMBL/GenBank/DDBJ whole genome shotgun (WGS) entry which is preliminary data.</text>
</comment>
<reference evidence="2 3" key="1">
    <citation type="submission" date="2019-04" db="EMBL/GenBank/DDBJ databases">
        <title>Bacillus caeni sp. nov., a bacterium isolated from mangrove sediment.</title>
        <authorList>
            <person name="Huang H."/>
            <person name="Mo K."/>
            <person name="Hu Y."/>
        </authorList>
    </citation>
    <scope>NUCLEOTIDE SEQUENCE [LARGE SCALE GENOMIC DNA]</scope>
    <source>
        <strain evidence="2 3">HB172195</strain>
    </source>
</reference>
<name>A0A5R9F206_9BACL</name>
<gene>
    <name evidence="2" type="ORF">FCL54_11220</name>
</gene>
<sequence length="87" mass="10119">MEHNLTQIVILFITCIVVLELVKWKYKDHVKRKVLYFYGASWYTIMITAGGALISIDSIVFTLIFVLVAIGFHSDQKEREAKKKTRQ</sequence>
<dbReference type="AlphaFoldDB" id="A0A5R9F206"/>